<comment type="caution">
    <text evidence="1">The sequence shown here is derived from an EMBL/GenBank/DDBJ whole genome shotgun (WGS) entry which is preliminary data.</text>
</comment>
<proteinExistence type="predicted"/>
<reference evidence="1" key="1">
    <citation type="submission" date="2021-02" db="EMBL/GenBank/DDBJ databases">
        <authorList>
            <person name="Nowell W R."/>
        </authorList>
    </citation>
    <scope>NUCLEOTIDE SEQUENCE</scope>
</reference>
<dbReference type="AlphaFoldDB" id="A0A8S3GTU8"/>
<dbReference type="Proteomes" id="UP000681720">
    <property type="component" value="Unassembled WGS sequence"/>
</dbReference>
<organism evidence="1 2">
    <name type="scientific">Rotaria magnacalcarata</name>
    <dbReference type="NCBI Taxonomy" id="392030"/>
    <lineage>
        <taxon>Eukaryota</taxon>
        <taxon>Metazoa</taxon>
        <taxon>Spiralia</taxon>
        <taxon>Gnathifera</taxon>
        <taxon>Rotifera</taxon>
        <taxon>Eurotatoria</taxon>
        <taxon>Bdelloidea</taxon>
        <taxon>Philodinida</taxon>
        <taxon>Philodinidae</taxon>
        <taxon>Rotaria</taxon>
    </lineage>
</organism>
<dbReference type="EMBL" id="CAJOBJ010321534">
    <property type="protein sequence ID" value="CAF5171888.1"/>
    <property type="molecule type" value="Genomic_DNA"/>
</dbReference>
<sequence>MFRPSKITYELFNLDENNHGWERFGENHGDT</sequence>
<evidence type="ECO:0000313" key="1">
    <source>
        <dbReference type="EMBL" id="CAF5171888.1"/>
    </source>
</evidence>
<protein>
    <submittedName>
        <fullName evidence="1">Uncharacterized protein</fullName>
    </submittedName>
</protein>
<name>A0A8S3GTU8_9BILA</name>
<evidence type="ECO:0000313" key="2">
    <source>
        <dbReference type="Proteomes" id="UP000681720"/>
    </source>
</evidence>
<accession>A0A8S3GTU8</accession>
<gene>
    <name evidence="1" type="ORF">GIL414_LOCUS66901</name>
</gene>
<feature type="non-terminal residue" evidence="1">
    <location>
        <position position="31"/>
    </location>
</feature>